<evidence type="ECO:0000256" key="1">
    <source>
        <dbReference type="ARBA" id="ARBA00004123"/>
    </source>
</evidence>
<keyword evidence="5" id="KW-0539">Nucleus</keyword>
<keyword evidence="7" id="KW-1185">Reference proteome</keyword>
<dbReference type="PANTHER" id="PTHR46481:SF10">
    <property type="entry name" value="ZINC FINGER BED DOMAIN-CONTAINING PROTEIN 39"/>
    <property type="match status" value="1"/>
</dbReference>
<evidence type="ECO:0000256" key="4">
    <source>
        <dbReference type="ARBA" id="ARBA00022833"/>
    </source>
</evidence>
<evidence type="ECO:0000313" key="7">
    <source>
        <dbReference type="Proteomes" id="UP000887013"/>
    </source>
</evidence>
<accession>A0A8X6TRD2</accession>
<proteinExistence type="predicted"/>
<name>A0A8X6TRD2_NEPPI</name>
<dbReference type="GO" id="GO:0005634">
    <property type="term" value="C:nucleus"/>
    <property type="evidence" value="ECO:0007669"/>
    <property type="project" value="UniProtKB-SubCell"/>
</dbReference>
<comment type="subcellular location">
    <subcellularLocation>
        <location evidence="1">Nucleus</location>
    </subcellularLocation>
</comment>
<comment type="caution">
    <text evidence="6">The sequence shown here is derived from an EMBL/GenBank/DDBJ whole genome shotgun (WGS) entry which is preliminary data.</text>
</comment>
<evidence type="ECO:0000256" key="2">
    <source>
        <dbReference type="ARBA" id="ARBA00022723"/>
    </source>
</evidence>
<dbReference type="OrthoDB" id="6777440at2759"/>
<organism evidence="6 7">
    <name type="scientific">Nephila pilipes</name>
    <name type="common">Giant wood spider</name>
    <name type="synonym">Nephila maculata</name>
    <dbReference type="NCBI Taxonomy" id="299642"/>
    <lineage>
        <taxon>Eukaryota</taxon>
        <taxon>Metazoa</taxon>
        <taxon>Ecdysozoa</taxon>
        <taxon>Arthropoda</taxon>
        <taxon>Chelicerata</taxon>
        <taxon>Arachnida</taxon>
        <taxon>Araneae</taxon>
        <taxon>Araneomorphae</taxon>
        <taxon>Entelegynae</taxon>
        <taxon>Araneoidea</taxon>
        <taxon>Nephilidae</taxon>
        <taxon>Nephila</taxon>
    </lineage>
</organism>
<dbReference type="EMBL" id="BMAW01014393">
    <property type="protein sequence ID" value="GFT38678.1"/>
    <property type="molecule type" value="Genomic_DNA"/>
</dbReference>
<dbReference type="GO" id="GO:0008270">
    <property type="term" value="F:zinc ion binding"/>
    <property type="evidence" value="ECO:0007669"/>
    <property type="project" value="UniProtKB-KW"/>
</dbReference>
<dbReference type="PANTHER" id="PTHR46481">
    <property type="entry name" value="ZINC FINGER BED DOMAIN-CONTAINING PROTEIN 4"/>
    <property type="match status" value="1"/>
</dbReference>
<protein>
    <recommendedName>
        <fullName evidence="8">DUF659 domain-containing protein</fullName>
    </recommendedName>
</protein>
<sequence length="337" mass="39175">MLIDLVLAKMFYACNIPFAIVESESFKNLIHILRPSFKPPSHKELAGPLLDAVYNEMDGLVCKNLKGKEGTLVIDGWSNIHNEPIIVSYIQVTEESYLVDVENTGTTKKSEGFLYKKCSDIFLITKKYDCQVQSIVTDNAKNMEKMRLDIHEYFRNHHAPAKECKECVSPQLPGCTKWGSQLICLETFIQNHTSYVKITNEHYKEKDRNIVAHIWDFNLYQQVKYLIRQLKPAASALADLESDSATFADTCHVWYELLNHNELKPHSAVVKKRFDQAIRDWHILAYILHPKYRGENLNYEQKEMARECLRKLNPLFISYAINFEMKGKPFPHFLKIK</sequence>
<dbReference type="InterPro" id="IPR052035">
    <property type="entry name" value="ZnF_BED_domain_contain"/>
</dbReference>
<keyword evidence="3" id="KW-0863">Zinc-finger</keyword>
<keyword evidence="2" id="KW-0479">Metal-binding</keyword>
<evidence type="ECO:0008006" key="8">
    <source>
        <dbReference type="Google" id="ProtNLM"/>
    </source>
</evidence>
<evidence type="ECO:0000256" key="5">
    <source>
        <dbReference type="ARBA" id="ARBA00023242"/>
    </source>
</evidence>
<dbReference type="InterPro" id="IPR012337">
    <property type="entry name" value="RNaseH-like_sf"/>
</dbReference>
<gene>
    <name evidence="6" type="ORF">NPIL_229752</name>
</gene>
<reference evidence="6" key="1">
    <citation type="submission" date="2020-08" db="EMBL/GenBank/DDBJ databases">
        <title>Multicomponent nature underlies the extraordinary mechanical properties of spider dragline silk.</title>
        <authorList>
            <person name="Kono N."/>
            <person name="Nakamura H."/>
            <person name="Mori M."/>
            <person name="Yoshida Y."/>
            <person name="Ohtoshi R."/>
            <person name="Malay A.D."/>
            <person name="Moran D.A.P."/>
            <person name="Tomita M."/>
            <person name="Numata K."/>
            <person name="Arakawa K."/>
        </authorList>
    </citation>
    <scope>NUCLEOTIDE SEQUENCE</scope>
</reference>
<evidence type="ECO:0000313" key="6">
    <source>
        <dbReference type="EMBL" id="GFT38678.1"/>
    </source>
</evidence>
<keyword evidence="4" id="KW-0862">Zinc</keyword>
<dbReference type="AlphaFoldDB" id="A0A8X6TRD2"/>
<evidence type="ECO:0000256" key="3">
    <source>
        <dbReference type="ARBA" id="ARBA00022771"/>
    </source>
</evidence>
<dbReference type="Proteomes" id="UP000887013">
    <property type="component" value="Unassembled WGS sequence"/>
</dbReference>
<dbReference type="SUPFAM" id="SSF53098">
    <property type="entry name" value="Ribonuclease H-like"/>
    <property type="match status" value="1"/>
</dbReference>